<feature type="transmembrane region" description="Helical" evidence="1">
    <location>
        <begin position="49"/>
        <end position="67"/>
    </location>
</feature>
<dbReference type="PANTHER" id="PTHR31876:SF26">
    <property type="entry name" value="PROTEIN LIKE COV 2"/>
    <property type="match status" value="1"/>
</dbReference>
<evidence type="ECO:0000313" key="3">
    <source>
        <dbReference type="Proteomes" id="UP000037175"/>
    </source>
</evidence>
<dbReference type="Proteomes" id="UP000037175">
    <property type="component" value="Unassembled WGS sequence"/>
</dbReference>
<organism evidence="2 3">
    <name type="scientific">Thermincola ferriacetica</name>
    <dbReference type="NCBI Taxonomy" id="281456"/>
    <lineage>
        <taxon>Bacteria</taxon>
        <taxon>Bacillati</taxon>
        <taxon>Bacillota</taxon>
        <taxon>Clostridia</taxon>
        <taxon>Eubacteriales</taxon>
        <taxon>Thermincolaceae</taxon>
        <taxon>Thermincola</taxon>
    </lineage>
</organism>
<keyword evidence="1" id="KW-0812">Transmembrane</keyword>
<reference evidence="3" key="1">
    <citation type="submission" date="2015-07" db="EMBL/GenBank/DDBJ databases">
        <title>Complete Genome of Thermincola ferriacetica strain Z-0001T.</title>
        <authorList>
            <person name="Lusk B."/>
            <person name="Badalamenti J.P."/>
            <person name="Parameswaran P."/>
            <person name="Bond D.R."/>
            <person name="Torres C.I."/>
        </authorList>
    </citation>
    <scope>NUCLEOTIDE SEQUENCE [LARGE SCALE GENOMIC DNA]</scope>
    <source>
        <strain evidence="3">Z-0001</strain>
    </source>
</reference>
<evidence type="ECO:0000313" key="2">
    <source>
        <dbReference type="EMBL" id="KNZ70828.1"/>
    </source>
</evidence>
<name>A0A0L6W612_9FIRM</name>
<comment type="caution">
    <text evidence="2">The sequence shown here is derived from an EMBL/GenBank/DDBJ whole genome shotgun (WGS) entry which is preliminary data.</text>
</comment>
<dbReference type="RefSeq" id="WP_052216725.1">
    <property type="nucleotide sequence ID" value="NZ_LGTE01000002.1"/>
</dbReference>
<proteinExistence type="predicted"/>
<feature type="transmembrane region" description="Helical" evidence="1">
    <location>
        <begin position="7"/>
        <end position="29"/>
    </location>
</feature>
<dbReference type="PANTHER" id="PTHR31876">
    <property type="entry name" value="COV-LIKE PROTEIN 1"/>
    <property type="match status" value="1"/>
</dbReference>
<dbReference type="InterPro" id="IPR007462">
    <property type="entry name" value="COV1-like"/>
</dbReference>
<keyword evidence="1" id="KW-1133">Transmembrane helix</keyword>
<dbReference type="Pfam" id="PF04367">
    <property type="entry name" value="DUF502"/>
    <property type="match status" value="1"/>
</dbReference>
<evidence type="ECO:0008006" key="4">
    <source>
        <dbReference type="Google" id="ProtNLM"/>
    </source>
</evidence>
<keyword evidence="3" id="KW-1185">Reference proteome</keyword>
<keyword evidence="1" id="KW-0472">Membrane</keyword>
<dbReference type="PATRIC" id="fig|281456.6.peg.539"/>
<protein>
    <recommendedName>
        <fullName evidence="4">DUF502 domain-containing protein</fullName>
    </recommendedName>
</protein>
<sequence>MKTLTKYFLNGILVLSPIMLTILIISKVLVAWDTTAGKFFPLKVPGLPLLMSIVVIVLIGYMASWWLSGQVLGYIDRLFTKVPVVQFIYGIIKDTVTSLLGEKKSFGKVAVITIPGTEMKVIGFVTSEDLEHIGFKDYVAVYVMQSMQWAGNTVLVPKKNLEILEGVKIEDVMKFIVSAGAVSSVKNN</sequence>
<dbReference type="EMBL" id="LGTE01000002">
    <property type="protein sequence ID" value="KNZ70828.1"/>
    <property type="molecule type" value="Genomic_DNA"/>
</dbReference>
<evidence type="ECO:0000256" key="1">
    <source>
        <dbReference type="SAM" id="Phobius"/>
    </source>
</evidence>
<accession>A0A0L6W612</accession>
<dbReference type="AlphaFoldDB" id="A0A0L6W612"/>
<gene>
    <name evidence="2" type="ORF">Tfer_0508</name>
</gene>